<dbReference type="OMA" id="ASHQNTI"/>
<feature type="region of interest" description="Disordered" evidence="1">
    <location>
        <begin position="750"/>
        <end position="880"/>
    </location>
</feature>
<feature type="region of interest" description="Disordered" evidence="1">
    <location>
        <begin position="690"/>
        <end position="728"/>
    </location>
</feature>
<evidence type="ECO:0000313" key="4">
    <source>
        <dbReference type="Proteomes" id="UP000318571"/>
    </source>
</evidence>
<protein>
    <recommendedName>
        <fullName evidence="2">TOG domain-containing protein</fullName>
    </recommendedName>
</protein>
<feature type="compositionally biased region" description="Low complexity" evidence="1">
    <location>
        <begin position="830"/>
        <end position="842"/>
    </location>
</feature>
<feature type="region of interest" description="Disordered" evidence="1">
    <location>
        <begin position="1"/>
        <end position="28"/>
    </location>
</feature>
<evidence type="ECO:0000256" key="1">
    <source>
        <dbReference type="SAM" id="MobiDB-lite"/>
    </source>
</evidence>
<feature type="compositionally biased region" description="Low complexity" evidence="1">
    <location>
        <begin position="1054"/>
        <end position="1070"/>
    </location>
</feature>
<feature type="compositionally biased region" description="Polar residues" evidence="1">
    <location>
        <begin position="896"/>
        <end position="934"/>
    </location>
</feature>
<dbReference type="GO" id="GO:0005929">
    <property type="term" value="C:cilium"/>
    <property type="evidence" value="ECO:0007669"/>
    <property type="project" value="TreeGrafter"/>
</dbReference>
<reference evidence="3 4" key="1">
    <citation type="journal article" date="2018" name="Nat. Ecol. Evol.">
        <title>Genomic signatures of mitonuclear coevolution across populations of Tigriopus californicus.</title>
        <authorList>
            <person name="Barreto F.S."/>
            <person name="Watson E.T."/>
            <person name="Lima T.G."/>
            <person name="Willett C.S."/>
            <person name="Edmands S."/>
            <person name="Li W."/>
            <person name="Burton R.S."/>
        </authorList>
    </citation>
    <scope>NUCLEOTIDE SEQUENCE [LARGE SCALE GENOMIC DNA]</scope>
    <source>
        <strain evidence="3 4">San Diego</strain>
    </source>
</reference>
<evidence type="ECO:0000313" key="3">
    <source>
        <dbReference type="EMBL" id="TRY68490.1"/>
    </source>
</evidence>
<dbReference type="Proteomes" id="UP000318571">
    <property type="component" value="Chromosome 1"/>
</dbReference>
<feature type="region of interest" description="Disordered" evidence="1">
    <location>
        <begin position="1499"/>
        <end position="1522"/>
    </location>
</feature>
<keyword evidence="4" id="KW-1185">Reference proteome</keyword>
<dbReference type="GO" id="GO:0005881">
    <property type="term" value="C:cytoplasmic microtubule"/>
    <property type="evidence" value="ECO:0007669"/>
    <property type="project" value="TreeGrafter"/>
</dbReference>
<evidence type="ECO:0000259" key="2">
    <source>
        <dbReference type="SMART" id="SM01349"/>
    </source>
</evidence>
<proteinExistence type="predicted"/>
<feature type="compositionally biased region" description="Basic and acidic residues" evidence="1">
    <location>
        <begin position="1"/>
        <end position="10"/>
    </location>
</feature>
<feature type="compositionally biased region" description="Low complexity" evidence="1">
    <location>
        <begin position="708"/>
        <end position="721"/>
    </location>
</feature>
<dbReference type="InterPro" id="IPR024395">
    <property type="entry name" value="CLASP_N_dom"/>
</dbReference>
<dbReference type="Pfam" id="PF12348">
    <property type="entry name" value="CLASP_N"/>
    <property type="match status" value="1"/>
</dbReference>
<dbReference type="GO" id="GO:0008017">
    <property type="term" value="F:microtubule binding"/>
    <property type="evidence" value="ECO:0007669"/>
    <property type="project" value="TreeGrafter"/>
</dbReference>
<gene>
    <name evidence="3" type="ORF">TCAL_01388</name>
</gene>
<dbReference type="SUPFAM" id="SSF48371">
    <property type="entry name" value="ARM repeat"/>
    <property type="match status" value="2"/>
</dbReference>
<accession>A0A553NSU6</accession>
<feature type="domain" description="TOG" evidence="2">
    <location>
        <begin position="1265"/>
        <end position="1502"/>
    </location>
</feature>
<feature type="compositionally biased region" description="Polar residues" evidence="1">
    <location>
        <begin position="1157"/>
        <end position="1166"/>
    </location>
</feature>
<feature type="compositionally biased region" description="Basic residues" evidence="1">
    <location>
        <begin position="1513"/>
        <end position="1522"/>
    </location>
</feature>
<feature type="compositionally biased region" description="Basic and acidic residues" evidence="1">
    <location>
        <begin position="1217"/>
        <end position="1229"/>
    </location>
</feature>
<feature type="compositionally biased region" description="Gly residues" evidence="1">
    <location>
        <begin position="81"/>
        <end position="90"/>
    </location>
</feature>
<feature type="compositionally biased region" description="Acidic residues" evidence="1">
    <location>
        <begin position="1024"/>
        <end position="1035"/>
    </location>
</feature>
<dbReference type="Gene3D" id="1.25.10.10">
    <property type="entry name" value="Leucine-rich Repeat Variant"/>
    <property type="match status" value="3"/>
</dbReference>
<dbReference type="SMART" id="SM01349">
    <property type="entry name" value="TOG"/>
    <property type="match status" value="2"/>
</dbReference>
<dbReference type="InterPro" id="IPR034085">
    <property type="entry name" value="TOG"/>
</dbReference>
<feature type="compositionally biased region" description="Low complexity" evidence="1">
    <location>
        <begin position="91"/>
        <end position="108"/>
    </location>
</feature>
<feature type="compositionally biased region" description="Basic and acidic residues" evidence="1">
    <location>
        <begin position="775"/>
        <end position="787"/>
    </location>
</feature>
<feature type="compositionally biased region" description="Basic and acidic residues" evidence="1">
    <location>
        <begin position="1239"/>
        <end position="1255"/>
    </location>
</feature>
<dbReference type="PANTHER" id="PTHR21567:SF87">
    <property type="entry name" value="CRESCERIN-LIKE PROTEIN CHE-12"/>
    <property type="match status" value="1"/>
</dbReference>
<dbReference type="InterPro" id="IPR016024">
    <property type="entry name" value="ARM-type_fold"/>
</dbReference>
<feature type="compositionally biased region" description="Polar residues" evidence="1">
    <location>
        <begin position="863"/>
        <end position="879"/>
    </location>
</feature>
<feature type="compositionally biased region" description="Polar residues" evidence="1">
    <location>
        <begin position="1121"/>
        <end position="1135"/>
    </location>
</feature>
<feature type="domain" description="TOG" evidence="2">
    <location>
        <begin position="404"/>
        <end position="636"/>
    </location>
</feature>
<comment type="caution">
    <text evidence="3">The sequence shown here is derived from an EMBL/GenBank/DDBJ whole genome shotgun (WGS) entry which is preliminary data.</text>
</comment>
<feature type="region of interest" description="Disordered" evidence="1">
    <location>
        <begin position="896"/>
        <end position="1070"/>
    </location>
</feature>
<feature type="compositionally biased region" description="Polar residues" evidence="1">
    <location>
        <begin position="843"/>
        <end position="853"/>
    </location>
</feature>
<dbReference type="PANTHER" id="PTHR21567">
    <property type="entry name" value="CLASP"/>
    <property type="match status" value="1"/>
</dbReference>
<dbReference type="InterPro" id="IPR011989">
    <property type="entry name" value="ARM-like"/>
</dbReference>
<feature type="compositionally biased region" description="Polar residues" evidence="1">
    <location>
        <begin position="1499"/>
        <end position="1508"/>
    </location>
</feature>
<feature type="region of interest" description="Disordered" evidence="1">
    <location>
        <begin position="81"/>
        <end position="132"/>
    </location>
</feature>
<feature type="compositionally biased region" description="Polar residues" evidence="1">
    <location>
        <begin position="1036"/>
        <end position="1053"/>
    </location>
</feature>
<feature type="compositionally biased region" description="Polar residues" evidence="1">
    <location>
        <begin position="1193"/>
        <end position="1207"/>
    </location>
</feature>
<sequence length="1522" mass="167007">MFSRGLDEGRGGASSSTNNGIGPTLSAAGTATTSTTMATPLGSLSFPFGSANGLLSGSSNDGGGALPNGLGAIHGGPGGKAGFGLGGGPSLDGATSRATSRAASTTSTHLTHEGVRRKYHSPTGRTRGTLTDPDRFQRQFMDDSSSYYNYYDDIIEDDRASRLSCLNSKYDRLHSIRYKLEHNHIPRANLETKLAIFQTLKSHLESDDSDVTLATLQVISDILPHLGPDIDVCMSVVLSLIVPCLSSDRAQVKKATLNLLQINLKFCCDIQAVLRVIVQQGLDHPDPKVVHETLICLPILFPLDYDTRYGNKNLFLIVSGIGRRLVDPEFQTEAFMSLEKIGEVLGPRQFHTYIDKFTAEQKKTYDQIVANRETAQPSLEAQPLATMGNGVAVIPPDGVGVVGRKLPGQKGWVEYGSIDDAIIEKLKDDEDIRVRLQGAEELNRAVKGMKDMTPLLPQLRLFLNFLDSMLEEQNFKMNLLTLEIYGVLVDRIKGKVKPHLRTVCTSLLKHCSNPRIVVRIENYRVIKKLMLVAKPNPVLNHMFDHIGDKRAIVREAILNIVMFALLTFPSYEFDLKNIAASIVPTLVDPKRRVRQASQECIAILAAFMGPSKATPLIRSIELLETHFEKGTGILAAIHSRLSRRQLPRITPDGLVEYSLHIPTSALRGEIVTASFGPDIDWILAGTGSISSGSAKSVSTQSDPRLDESLSSSNSFPNSPSLRHGTFHSSINGTALQPIASSRSEEYLNIHPISHSRPDSRNKGNSSHHEKRRRSRTDSDLKAEDFAHLPDQIRGGVGSHSGSKVNGFHSNHHEDRRASQNESELPRLTGTKSQASTASSSATRDSGISLSEQQARQKELKTGLTRSSSRAKSKYQQQISVDDLPVNGHAVSLANRRQSINKSLSTEEQQRTVSRLSNKYKSTSKSQERLTNNHQYMADDEDDDVNLEASTRTLSPRLKGSKSENHINAISPPRSPKYPNPKGSQHALLMRPADNSPFSSRMLPKRTGSQISTPYSQVSVPSSYEYEDDFTSDESIIENNSVIDNKQTTPSDNKSAASSRTVTSTTSSCSLSKIPIQRNSSLRRKKTVMNQYQALPPSVSNPNLGQGTYFFDENAPLSSLQSSKMPSLFNDQNFDQDSIPPGYSPMASVVSNKRTKKSSNPNQGPTHKTSKTGGRGVRAIRARPTKPRAPLPPQSSKMNGTQSKSVGSDLNQLNDPDPDLRPDQVEEAFKKSSLVPLTPPEKDRISAGSNRDIRNHHQDPVQVPEELTVYEPPDVGLEAAPLTADMSLPPPDRSVLSTAQSTISNSNYQHLQLKTVITLKSPFEGSNLGPAPVSRAAAVTLTELLRSLKRNLESDMDKIIVPLIHKTGDTNKFLREDCHVALDAIIENLPNTKVLSVITADPVLNHKNPVIRGTVARLLAYITDRITVPKALGTREITEKLVPSIAKLCQDGSQDARNFAKLTLVMFMDQQPDYEKILKKNVTPNTMRNLEKIMDALRQNQNGPTQAGRSGNRLPKRNSRKTL</sequence>
<feature type="region of interest" description="Disordered" evidence="1">
    <location>
        <begin position="1121"/>
        <end position="1255"/>
    </location>
</feature>
<organism evidence="3 4">
    <name type="scientific">Tigriopus californicus</name>
    <name type="common">Marine copepod</name>
    <dbReference type="NCBI Taxonomy" id="6832"/>
    <lineage>
        <taxon>Eukaryota</taxon>
        <taxon>Metazoa</taxon>
        <taxon>Ecdysozoa</taxon>
        <taxon>Arthropoda</taxon>
        <taxon>Crustacea</taxon>
        <taxon>Multicrustacea</taxon>
        <taxon>Hexanauplia</taxon>
        <taxon>Copepoda</taxon>
        <taxon>Harpacticoida</taxon>
        <taxon>Harpacticidae</taxon>
        <taxon>Tigriopus</taxon>
    </lineage>
</organism>
<name>A0A553NSU6_TIGCA</name>
<dbReference type="GO" id="GO:0000226">
    <property type="term" value="P:microtubule cytoskeleton organization"/>
    <property type="evidence" value="ECO:0007669"/>
    <property type="project" value="TreeGrafter"/>
</dbReference>
<dbReference type="EMBL" id="VCGU01000010">
    <property type="protein sequence ID" value="TRY68490.1"/>
    <property type="molecule type" value="Genomic_DNA"/>
</dbReference>
<feature type="compositionally biased region" description="Polar residues" evidence="1">
    <location>
        <begin position="1006"/>
        <end position="1021"/>
    </location>
</feature>